<gene>
    <name evidence="1" type="ORF">DSM107010_45670</name>
</gene>
<evidence type="ECO:0008006" key="3">
    <source>
        <dbReference type="Google" id="ProtNLM"/>
    </source>
</evidence>
<dbReference type="Proteomes" id="UP000282574">
    <property type="component" value="Unassembled WGS sequence"/>
</dbReference>
<proteinExistence type="predicted"/>
<organism evidence="1 2">
    <name type="scientific">Chroococcidiopsis cubana SAG 39.79</name>
    <dbReference type="NCBI Taxonomy" id="388085"/>
    <lineage>
        <taxon>Bacteria</taxon>
        <taxon>Bacillati</taxon>
        <taxon>Cyanobacteriota</taxon>
        <taxon>Cyanophyceae</taxon>
        <taxon>Chroococcidiopsidales</taxon>
        <taxon>Chroococcidiopsidaceae</taxon>
        <taxon>Chroococcidiopsis</taxon>
    </lineage>
</organism>
<evidence type="ECO:0000313" key="2">
    <source>
        <dbReference type="Proteomes" id="UP000282574"/>
    </source>
</evidence>
<reference evidence="1 2" key="1">
    <citation type="journal article" date="2019" name="Genome Biol. Evol.">
        <title>Day and night: Metabolic profiles and evolutionary relationships of six axenic non-marine cyanobacteria.</title>
        <authorList>
            <person name="Will S.E."/>
            <person name="Henke P."/>
            <person name="Boedeker C."/>
            <person name="Huang S."/>
            <person name="Brinkmann H."/>
            <person name="Rohde M."/>
            <person name="Jarek M."/>
            <person name="Friedl T."/>
            <person name="Seufert S."/>
            <person name="Schumacher M."/>
            <person name="Overmann J."/>
            <person name="Neumann-Schaal M."/>
            <person name="Petersen J."/>
        </authorList>
    </citation>
    <scope>NUCLEOTIDE SEQUENCE [LARGE SCALE GENOMIC DNA]</scope>
    <source>
        <strain evidence="1 2">SAG 39.79</strain>
    </source>
</reference>
<name>A0AB37UF19_9CYAN</name>
<dbReference type="EMBL" id="RSCK01000048">
    <property type="protein sequence ID" value="RUT09364.1"/>
    <property type="molecule type" value="Genomic_DNA"/>
</dbReference>
<dbReference type="Gene3D" id="2.160.20.10">
    <property type="entry name" value="Single-stranded right-handed beta-helix, Pectin lyase-like"/>
    <property type="match status" value="1"/>
</dbReference>
<dbReference type="InterPro" id="IPR012334">
    <property type="entry name" value="Pectin_lyas_fold"/>
</dbReference>
<keyword evidence="2" id="KW-1185">Reference proteome</keyword>
<accession>A0AB37UF19</accession>
<protein>
    <recommendedName>
        <fullName evidence="3">Pectate lyase superfamily protein domain-containing protein</fullName>
    </recommendedName>
</protein>
<evidence type="ECO:0000313" key="1">
    <source>
        <dbReference type="EMBL" id="RUT09364.1"/>
    </source>
</evidence>
<dbReference type="AlphaFoldDB" id="A0AB37UF19"/>
<comment type="caution">
    <text evidence="1">The sequence shown here is derived from an EMBL/GenBank/DDBJ whole genome shotgun (WGS) entry which is preliminary data.</text>
</comment>
<sequence>MSWQGQGAGISIIKLKDKTKSFGDRNAPKPVIQTIDGNMSFRQNITDLTVDTGKNNPGAIGIDYISNNFGSLWNVLIRSGDGQGKVGLDMSRQWAGPCLIKNVQINGFDYGIVTKNLEYGPTFEEITLQQQKVAGILNDGNTLAIRKLQSKNSVPVIQNQAPAGMIIVIDGNFQGGAAKASAIENNGYLYARNINTSGYKSAIHHKETIVSGTSVSEYVSDKIYNLFDSPMRSLNLPIEETPVFEDKNLANWMAFSPQWYGETDSLQDALNSGKSTIYFPFGTYFSHDKKVFKVPASVRRIVGFSSIVNGGGIVFRVEQNSDKPLIIEQFGYGVTIEHASPRTVVIQHGGYEYKDFPKSGKLFLEDVGVSLRINYPHQVWARQLNVETLDAARTKIENKGGTLWILGLKTEGKGSVINTTKGGKTEVLGTLIYPVHDFTAQEKQEAAFISNNSSQSLIYSVSAYGENKNYDIQVEETRNGVKRQLLSKDFPGRMPLFVGYK</sequence>